<accession>A0A0F9GDV2</accession>
<sequence>MICLCGSAMLLMYTGRVWCIWRCHEGTHLLMAPQGAGPQLWYHLVDGP</sequence>
<reference evidence="1" key="1">
    <citation type="journal article" date="2015" name="Nature">
        <title>Complex archaea that bridge the gap between prokaryotes and eukaryotes.</title>
        <authorList>
            <person name="Spang A."/>
            <person name="Saw J.H."/>
            <person name="Jorgensen S.L."/>
            <person name="Zaremba-Niedzwiedzka K."/>
            <person name="Martijn J."/>
            <person name="Lind A.E."/>
            <person name="van Eijk R."/>
            <person name="Schleper C."/>
            <person name="Guy L."/>
            <person name="Ettema T.J."/>
        </authorList>
    </citation>
    <scope>NUCLEOTIDE SEQUENCE</scope>
</reference>
<organism evidence="1">
    <name type="scientific">marine sediment metagenome</name>
    <dbReference type="NCBI Taxonomy" id="412755"/>
    <lineage>
        <taxon>unclassified sequences</taxon>
        <taxon>metagenomes</taxon>
        <taxon>ecological metagenomes</taxon>
    </lineage>
</organism>
<gene>
    <name evidence="1" type="ORF">LCGC14_2132790</name>
</gene>
<protein>
    <submittedName>
        <fullName evidence="1">Uncharacterized protein</fullName>
    </submittedName>
</protein>
<proteinExistence type="predicted"/>
<name>A0A0F9GDV2_9ZZZZ</name>
<dbReference type="AlphaFoldDB" id="A0A0F9GDV2"/>
<evidence type="ECO:0000313" key="1">
    <source>
        <dbReference type="EMBL" id="KKL67655.1"/>
    </source>
</evidence>
<comment type="caution">
    <text evidence="1">The sequence shown here is derived from an EMBL/GenBank/DDBJ whole genome shotgun (WGS) entry which is preliminary data.</text>
</comment>
<dbReference type="EMBL" id="LAZR01026788">
    <property type="protein sequence ID" value="KKL67655.1"/>
    <property type="molecule type" value="Genomic_DNA"/>
</dbReference>